<dbReference type="AlphaFoldDB" id="A0A414PMF4"/>
<gene>
    <name evidence="1" type="ORF">DW663_12190</name>
</gene>
<dbReference type="Proteomes" id="UP000284676">
    <property type="component" value="Unassembled WGS sequence"/>
</dbReference>
<proteinExistence type="predicted"/>
<name>A0A414PMF4_FUSMR</name>
<dbReference type="RefSeq" id="WP_005885458.1">
    <property type="nucleotide sequence ID" value="NZ_CABMMQ010000002.1"/>
</dbReference>
<reference evidence="1 2" key="1">
    <citation type="submission" date="2018-08" db="EMBL/GenBank/DDBJ databases">
        <title>A genome reference for cultivated species of the human gut microbiota.</title>
        <authorList>
            <person name="Zou Y."/>
            <person name="Xue W."/>
            <person name="Luo G."/>
        </authorList>
    </citation>
    <scope>NUCLEOTIDE SEQUENCE [LARGE SCALE GENOMIC DNA]</scope>
    <source>
        <strain evidence="1 2">AM25-1</strain>
    </source>
</reference>
<comment type="caution">
    <text evidence="1">The sequence shown here is derived from an EMBL/GenBank/DDBJ whole genome shotgun (WGS) entry which is preliminary data.</text>
</comment>
<sequence>MKKLLLCGILGILSQQLIAEPILKVININQELEMENENGKQDFDDVWLWNKVNLTYGDWIFGLTAGKDWAIDLGDDGAHSKTGRVQLNASKKINKDLILGVAWRMEDTLDKYYGNWTYDDGVFWSYGEYWYEAQNSTNTSNPDSINIETIPLGFKYGAFKIAYYLGYYNMLGTIPTNGKESELEHQIRLFADLYKDEKWSISTEARFTFHHSFNYNEDSTPYRKYKDFGRTRLYLYTSYKASENLTLYGRYGYEWRNWSYENGDKRENYGDFSTSKGHAAENYQNFAIGWIYTF</sequence>
<dbReference type="EMBL" id="QRHL01000040">
    <property type="protein sequence ID" value="RHF69780.1"/>
    <property type="molecule type" value="Genomic_DNA"/>
</dbReference>
<accession>A0A414PMF4</accession>
<dbReference type="GeneID" id="62763786"/>
<protein>
    <submittedName>
        <fullName evidence="1">Uncharacterized protein</fullName>
    </submittedName>
</protein>
<evidence type="ECO:0000313" key="1">
    <source>
        <dbReference type="EMBL" id="RHF69780.1"/>
    </source>
</evidence>
<organism evidence="1 2">
    <name type="scientific">Fusobacterium mortiferum</name>
    <dbReference type="NCBI Taxonomy" id="850"/>
    <lineage>
        <taxon>Bacteria</taxon>
        <taxon>Fusobacteriati</taxon>
        <taxon>Fusobacteriota</taxon>
        <taxon>Fusobacteriia</taxon>
        <taxon>Fusobacteriales</taxon>
        <taxon>Fusobacteriaceae</taxon>
        <taxon>Fusobacterium</taxon>
    </lineage>
</organism>
<evidence type="ECO:0000313" key="2">
    <source>
        <dbReference type="Proteomes" id="UP000284676"/>
    </source>
</evidence>